<dbReference type="Pfam" id="PF02020">
    <property type="entry name" value="W2"/>
    <property type="match status" value="1"/>
</dbReference>
<dbReference type="GO" id="GO:0005085">
    <property type="term" value="F:guanyl-nucleotide exchange factor activity"/>
    <property type="evidence" value="ECO:0007669"/>
    <property type="project" value="InterPro"/>
</dbReference>
<dbReference type="SUPFAM" id="SSF53448">
    <property type="entry name" value="Nucleotide-diphospho-sugar transferases"/>
    <property type="match status" value="1"/>
</dbReference>
<feature type="region of interest" description="Disordered" evidence="7">
    <location>
        <begin position="530"/>
        <end position="552"/>
    </location>
</feature>
<dbReference type="PANTHER" id="PTHR45887">
    <property type="entry name" value="TRANSLATION INITIATION FACTOR EIF-2B SUBUNIT EPSILON"/>
    <property type="match status" value="1"/>
</dbReference>
<dbReference type="ExpressionAtlas" id="M8C7F5">
    <property type="expression patterns" value="baseline"/>
</dbReference>
<dbReference type="PANTHER" id="PTHR45887:SF2">
    <property type="entry name" value="EIF-2B GDP-GTP EXCHANGE FACTOR SUBUNIT EPSILON"/>
    <property type="match status" value="1"/>
</dbReference>
<dbReference type="FunFam" id="1.25.40.180:FF:000022">
    <property type="entry name" value="Translation initiation factor eIF-2B epsilon subunit"/>
    <property type="match status" value="1"/>
</dbReference>
<comment type="similarity">
    <text evidence="2">Belongs to the eIF-2B gamma/epsilon subunits family.</text>
</comment>
<evidence type="ECO:0000256" key="7">
    <source>
        <dbReference type="SAM" id="MobiDB-lite"/>
    </source>
</evidence>
<evidence type="ECO:0000256" key="1">
    <source>
        <dbReference type="ARBA" id="ARBA00004514"/>
    </source>
</evidence>
<dbReference type="InterPro" id="IPR005835">
    <property type="entry name" value="NTP_transferase_dom"/>
</dbReference>
<dbReference type="GO" id="GO:0005829">
    <property type="term" value="C:cytosol"/>
    <property type="evidence" value="ECO:0007669"/>
    <property type="project" value="UniProtKB-SubCell"/>
</dbReference>
<dbReference type="InterPro" id="IPR035543">
    <property type="entry name" value="eIF-2B_epsilon_N"/>
</dbReference>
<dbReference type="EnsemblPlants" id="EMT22957">
    <property type="protein sequence ID" value="EMT22957"/>
    <property type="gene ID" value="F775_02098"/>
</dbReference>
<dbReference type="InterPro" id="IPR056764">
    <property type="entry name" value="LbH_EIF2B3/5"/>
</dbReference>
<dbReference type="Pfam" id="PF25084">
    <property type="entry name" value="LbH_EIF2B"/>
    <property type="match status" value="1"/>
</dbReference>
<dbReference type="InterPro" id="IPR044123">
    <property type="entry name" value="W2_eIF2B_epsilon"/>
</dbReference>
<dbReference type="FunFam" id="3.90.550.10:FF:000106">
    <property type="entry name" value="Translation initiation factor eIF-2B subunit epsilon"/>
    <property type="match status" value="1"/>
</dbReference>
<dbReference type="InterPro" id="IPR003307">
    <property type="entry name" value="W2_domain"/>
</dbReference>
<reference evidence="8" key="1">
    <citation type="submission" date="2015-06" db="UniProtKB">
        <authorList>
            <consortium name="EnsemblPlants"/>
        </authorList>
    </citation>
    <scope>IDENTIFICATION</scope>
</reference>
<dbReference type="CDD" id="cd11558">
    <property type="entry name" value="W2_eIF2B_epsilon"/>
    <property type="match status" value="1"/>
</dbReference>
<dbReference type="AlphaFoldDB" id="M8C7F5"/>
<feature type="region of interest" description="Disordered" evidence="7">
    <location>
        <begin position="439"/>
        <end position="484"/>
    </location>
</feature>
<dbReference type="FunFam" id="2.160.10.10:FF:000029">
    <property type="entry name" value="Trimeric LpxA-like enzyme"/>
    <property type="match status" value="1"/>
</dbReference>
<evidence type="ECO:0000256" key="5">
    <source>
        <dbReference type="ARBA" id="ARBA00044345"/>
    </source>
</evidence>
<dbReference type="GO" id="GO:0031369">
    <property type="term" value="F:translation initiation factor binding"/>
    <property type="evidence" value="ECO:0007669"/>
    <property type="project" value="InterPro"/>
</dbReference>
<evidence type="ECO:0000256" key="4">
    <source>
        <dbReference type="ARBA" id="ARBA00044144"/>
    </source>
</evidence>
<organism evidence="8">
    <name type="scientific">Aegilops tauschii</name>
    <name type="common">Tausch's goatgrass</name>
    <name type="synonym">Aegilops squarrosa</name>
    <dbReference type="NCBI Taxonomy" id="37682"/>
    <lineage>
        <taxon>Eukaryota</taxon>
        <taxon>Viridiplantae</taxon>
        <taxon>Streptophyta</taxon>
        <taxon>Embryophyta</taxon>
        <taxon>Tracheophyta</taxon>
        <taxon>Spermatophyta</taxon>
        <taxon>Magnoliopsida</taxon>
        <taxon>Liliopsida</taxon>
        <taxon>Poales</taxon>
        <taxon>Poaceae</taxon>
        <taxon>BOP clade</taxon>
        <taxon>Pooideae</taxon>
        <taxon>Triticodae</taxon>
        <taxon>Triticeae</taxon>
        <taxon>Triticinae</taxon>
        <taxon>Aegilops</taxon>
    </lineage>
</organism>
<comment type="subcellular location">
    <subcellularLocation>
        <location evidence="1">Cytoplasm</location>
        <location evidence="1">Cytosol</location>
    </subcellularLocation>
</comment>
<evidence type="ECO:0000256" key="6">
    <source>
        <dbReference type="ARBA" id="ARBA00046432"/>
    </source>
</evidence>
<dbReference type="Gene3D" id="2.160.10.10">
    <property type="entry name" value="Hexapeptide repeat proteins"/>
    <property type="match status" value="1"/>
</dbReference>
<accession>M8C7F5</accession>
<feature type="compositionally biased region" description="Polar residues" evidence="7">
    <location>
        <begin position="453"/>
        <end position="469"/>
    </location>
</feature>
<evidence type="ECO:0000256" key="3">
    <source>
        <dbReference type="ARBA" id="ARBA00022490"/>
    </source>
</evidence>
<name>M8C7F5_AEGTA</name>
<dbReference type="InterPro" id="IPR051956">
    <property type="entry name" value="eIF2B_epsilon"/>
</dbReference>
<dbReference type="GO" id="GO:0003743">
    <property type="term" value="F:translation initiation factor activity"/>
    <property type="evidence" value="ECO:0007669"/>
    <property type="project" value="TreeGrafter"/>
</dbReference>
<dbReference type="Gene3D" id="1.25.40.180">
    <property type="match status" value="1"/>
</dbReference>
<dbReference type="PROSITE" id="PS51363">
    <property type="entry name" value="W2"/>
    <property type="match status" value="1"/>
</dbReference>
<proteinExistence type="inferred from homology"/>
<dbReference type="CDD" id="cd05787">
    <property type="entry name" value="LbH_eIF2B_epsilon"/>
    <property type="match status" value="1"/>
</dbReference>
<comment type="subunit">
    <text evidence="6">Component of the translation initiation factor 2B (eIF2B) complex which is a heterodecamer of two sets of five different subunits: alpha, beta, gamma, delta and epsilon. Subunits alpha, beta and delta comprise a regulatory subcomplex and subunits epsilon and gamma comprise a catalytic subcomplex. Within the complex, the hexameric regulatory complex resides at the center, with the two heterodimeric catalytic subcomplexes bound on opposite sides.</text>
</comment>
<dbReference type="Gene3D" id="3.90.550.10">
    <property type="entry name" value="Spore Coat Polysaccharide Biosynthesis Protein SpsA, Chain A"/>
    <property type="match status" value="1"/>
</dbReference>
<dbReference type="GO" id="GO:0005851">
    <property type="term" value="C:eukaryotic translation initiation factor 2B complex"/>
    <property type="evidence" value="ECO:0007669"/>
    <property type="project" value="TreeGrafter"/>
</dbReference>
<dbReference type="SUPFAM" id="SSF48371">
    <property type="entry name" value="ARM repeat"/>
    <property type="match status" value="1"/>
</dbReference>
<dbReference type="Pfam" id="PF00483">
    <property type="entry name" value="NTP_transferase"/>
    <property type="match status" value="1"/>
</dbReference>
<keyword evidence="3" id="KW-0963">Cytoplasm</keyword>
<dbReference type="InterPro" id="IPR016024">
    <property type="entry name" value="ARM-type_fold"/>
</dbReference>
<sequence length="1021" mass="113293">MSQKKSRGGAAAREDADELSRSPLQAVLLADSFTLKFRPITLERPKVLLPLVNVPMIDYTLSWLETEGVEEVFVFCCAHAQQVKEHLEEAGWTGKPAAWEMAVMAVESHDAISAGDALRVMYGRGLINGDFVLISGDTISNMSLKEVLQEHKDRRKKDPLAVMTMIIKHSKPSILMHQTRLGTDEIVMALASETKELLYYEDRADSSHLCVTIDKDILANNPTLQLHNNMEDCYIDICSPDVLSLFTDNFDYQHLRRHFVKGLLVDDIMGYKIYTHEIHSSYAARIDNFRSYDAVSKDIIQRWTYPMVPDVLSFGNCHEMKLHRQGIYKASDVTLSHSAQIGANSVIGNATSIGEQCKILNSVIGEGCSIGKNVLIHGSYIWDNVIIEDGCKVSNSLVCDDVHLRAGAIVEPGCILSFKIKVGKNVVVPAYSKVSLLDKPSNEDSDEELEYADTNSGVTDSAPFSSTRGNADHPTIVSEDDELGASETCTSGVLGYIWASGDTGILEEWRQSIAPIPKEKLQELQHAVSVDGDVGSEEDLNNRPSEADRDNDSEIGVIEDDDYTKFEKEVEETFQRAVDGVHQDNLILEINALRCKLVSFPLMLSYSLQHADCAGAVFYSIMRAALVAAQSTNDSLLKSTADALTKWKDLLRNYTKTVDEEMEILLKFEEMCQEITKEFSPLFSKILPYLYDKEIVSEVAILRWAEEKENADEPDKVFVKQSDVFIQSYIDTSLADCIFDNSCGSRKLKRKMKMTKKKSRVGDGSYLHPFASLERNTDLGGFPGLDSGGQCGSAGWKLCLGMLAEARDGDALRCRALLEDVVGLCCLSYSGLRSVRSVVVAWCGGGFYLVMARGLRGSASSVQVQRFPPPMLVDKVGAAWSSAHAVDCLESADVGLNACLRMKTVMRDFGAQNKRGLYDVYEFFTNKSLIQKSINFSHFDNNQPISLCKSEYFVHFGIDDHLTSTWMTRNEKKFAPLARLDGVLCYDYLEGAGKNVGKNNPLDLASNALALAKIFGLKIFI</sequence>
<evidence type="ECO:0000256" key="2">
    <source>
        <dbReference type="ARBA" id="ARBA00007878"/>
    </source>
</evidence>
<evidence type="ECO:0000313" key="8">
    <source>
        <dbReference type="EnsemblPlants" id="EMT22957"/>
    </source>
</evidence>
<dbReference type="InterPro" id="IPR029044">
    <property type="entry name" value="Nucleotide-diphossugar_trans"/>
</dbReference>
<dbReference type="CDD" id="cd04197">
    <property type="entry name" value="eIF-2B_epsilon_N"/>
    <property type="match status" value="1"/>
</dbReference>
<dbReference type="SMART" id="SM00515">
    <property type="entry name" value="eIF5C"/>
    <property type="match status" value="1"/>
</dbReference>
<protein>
    <recommendedName>
        <fullName evidence="4">Translation initiation factor eIF2B subunit epsilon</fullName>
    </recommendedName>
    <alternativeName>
        <fullName evidence="5">eIF2B GDP-GTP exchange factor subunit epsilon</fullName>
    </alternativeName>
</protein>